<proteinExistence type="predicted"/>
<reference evidence="3" key="1">
    <citation type="submission" date="2017-08" db="EMBL/GenBank/DDBJ databases">
        <title>A dynamic microbial community with high functional redundancy inhabits the cold, oxic subseafloor aquifer.</title>
        <authorList>
            <person name="Tully B.J."/>
            <person name="Wheat C.G."/>
            <person name="Glazer B.T."/>
            <person name="Huber J.A."/>
        </authorList>
    </citation>
    <scope>NUCLEOTIDE SEQUENCE [LARGE SCALE GENOMIC DNA]</scope>
</reference>
<evidence type="ECO:0000256" key="1">
    <source>
        <dbReference type="SAM" id="Phobius"/>
    </source>
</evidence>
<dbReference type="EMBL" id="NVVJ01000027">
    <property type="protein sequence ID" value="PCJ24391.1"/>
    <property type="molecule type" value="Genomic_DNA"/>
</dbReference>
<evidence type="ECO:0000313" key="2">
    <source>
        <dbReference type="EMBL" id="PCJ24391.1"/>
    </source>
</evidence>
<keyword evidence="1" id="KW-0812">Transmembrane</keyword>
<organism evidence="2 3">
    <name type="scientific">SAR86 cluster bacterium</name>
    <dbReference type="NCBI Taxonomy" id="2030880"/>
    <lineage>
        <taxon>Bacteria</taxon>
        <taxon>Pseudomonadati</taxon>
        <taxon>Pseudomonadota</taxon>
        <taxon>Gammaproteobacteria</taxon>
        <taxon>SAR86 cluster</taxon>
    </lineage>
</organism>
<gene>
    <name evidence="2" type="ORF">COA96_09720</name>
</gene>
<protein>
    <submittedName>
        <fullName evidence="2">Uncharacterized protein</fullName>
    </submittedName>
</protein>
<comment type="caution">
    <text evidence="2">The sequence shown here is derived from an EMBL/GenBank/DDBJ whole genome shotgun (WGS) entry which is preliminary data.</text>
</comment>
<sequence>MNISSKHNTTTAPLVYLLLSVLLLLPVIGAVSHYCFDGIEPSVTIHFDNLSGHIEHEKETGHTDTEVQALSDNLLGKILDFDSLLIATALFLFSLLPLSLIHSYSYLFKSSTNDQKYYLPPLRAPPIYS</sequence>
<evidence type="ECO:0000313" key="3">
    <source>
        <dbReference type="Proteomes" id="UP000218327"/>
    </source>
</evidence>
<keyword evidence="1" id="KW-0472">Membrane</keyword>
<feature type="transmembrane region" description="Helical" evidence="1">
    <location>
        <begin position="84"/>
        <end position="107"/>
    </location>
</feature>
<name>A0A2A5AZ61_9GAMM</name>
<keyword evidence="1" id="KW-1133">Transmembrane helix</keyword>
<dbReference type="AlphaFoldDB" id="A0A2A5AZ61"/>
<dbReference type="Proteomes" id="UP000218327">
    <property type="component" value="Unassembled WGS sequence"/>
</dbReference>
<accession>A0A2A5AZ61</accession>